<dbReference type="AlphaFoldDB" id="A0A8J3NEI4"/>
<keyword evidence="2" id="KW-1133">Transmembrane helix</keyword>
<dbReference type="RefSeq" id="WP_203664689.1">
    <property type="nucleotide sequence ID" value="NZ_BAAAZM010000027.1"/>
</dbReference>
<reference evidence="4" key="1">
    <citation type="submission" date="2021-01" db="EMBL/GenBank/DDBJ databases">
        <title>Whole genome shotgun sequence of Actinocatenispora rupis NBRC 107355.</title>
        <authorList>
            <person name="Komaki H."/>
            <person name="Tamura T."/>
        </authorList>
    </citation>
    <scope>NUCLEOTIDE SEQUENCE</scope>
    <source>
        <strain evidence="4">NBRC 107355</strain>
    </source>
</reference>
<accession>A0A8J3NEI4</accession>
<feature type="compositionally biased region" description="Gly residues" evidence="1">
    <location>
        <begin position="16"/>
        <end position="41"/>
    </location>
</feature>
<evidence type="ECO:0000259" key="3">
    <source>
        <dbReference type="Pfam" id="PF13462"/>
    </source>
</evidence>
<dbReference type="InterPro" id="IPR012336">
    <property type="entry name" value="Thioredoxin-like_fold"/>
</dbReference>
<dbReference type="EMBL" id="BOMB01000052">
    <property type="protein sequence ID" value="GID16086.1"/>
    <property type="molecule type" value="Genomic_DNA"/>
</dbReference>
<evidence type="ECO:0000256" key="2">
    <source>
        <dbReference type="SAM" id="Phobius"/>
    </source>
</evidence>
<evidence type="ECO:0000256" key="1">
    <source>
        <dbReference type="SAM" id="MobiDB-lite"/>
    </source>
</evidence>
<dbReference type="SUPFAM" id="SSF52833">
    <property type="entry name" value="Thioredoxin-like"/>
    <property type="match status" value="1"/>
</dbReference>
<proteinExistence type="predicted"/>
<dbReference type="InterPro" id="IPR036249">
    <property type="entry name" value="Thioredoxin-like_sf"/>
</dbReference>
<dbReference type="Pfam" id="PF13462">
    <property type="entry name" value="Thioredoxin_4"/>
    <property type="match status" value="1"/>
</dbReference>
<protein>
    <recommendedName>
        <fullName evidence="3">Thioredoxin-like fold domain-containing protein</fullName>
    </recommendedName>
</protein>
<dbReference type="Gene3D" id="3.40.30.10">
    <property type="entry name" value="Glutaredoxin"/>
    <property type="match status" value="1"/>
</dbReference>
<organism evidence="4 5">
    <name type="scientific">Actinocatenispora rupis</name>
    <dbReference type="NCBI Taxonomy" id="519421"/>
    <lineage>
        <taxon>Bacteria</taxon>
        <taxon>Bacillati</taxon>
        <taxon>Actinomycetota</taxon>
        <taxon>Actinomycetes</taxon>
        <taxon>Micromonosporales</taxon>
        <taxon>Micromonosporaceae</taxon>
        <taxon>Actinocatenispora</taxon>
    </lineage>
</organism>
<evidence type="ECO:0000313" key="5">
    <source>
        <dbReference type="Proteomes" id="UP000612808"/>
    </source>
</evidence>
<feature type="region of interest" description="Disordered" evidence="1">
    <location>
        <begin position="1"/>
        <end position="46"/>
    </location>
</feature>
<evidence type="ECO:0000313" key="4">
    <source>
        <dbReference type="EMBL" id="GID16086.1"/>
    </source>
</evidence>
<keyword evidence="5" id="KW-1185">Reference proteome</keyword>
<feature type="domain" description="Thioredoxin-like fold" evidence="3">
    <location>
        <begin position="112"/>
        <end position="281"/>
    </location>
</feature>
<feature type="transmembrane region" description="Helical" evidence="2">
    <location>
        <begin position="65"/>
        <end position="88"/>
    </location>
</feature>
<keyword evidence="2" id="KW-0472">Membrane</keyword>
<keyword evidence="2" id="KW-0812">Transmembrane</keyword>
<gene>
    <name evidence="4" type="ORF">Aru02nite_69750</name>
</gene>
<name>A0A8J3NEI4_9ACTN</name>
<sequence length="291" mass="30569">MASKSKPTSGPRPAGGKSGGRSGGGGGKTGGAGKRPNGGGSAKQRARAAKAVAAARADRARRNRVIITAVVCVAALVIVIGAVSWAVYEANKPKTIPTATIKATYPVKIANGTIVAGKDSAKTKIDIYEDFMCPYCGQLEQKSGDEMLKDLNNGSLQITYRIVDTLNQNSTPPGYSQRAANIAFGTVKDGKFAQFHWALYHNQPSEGGPGYSDDQMIDLAKRLGVNGDYITKVAKDGTYKKYPDAQAKKLASDSSLHQSDGSYGTPTVVHAGKMVDTNQADWLSTLVNSNG</sequence>
<comment type="caution">
    <text evidence="4">The sequence shown here is derived from an EMBL/GenBank/DDBJ whole genome shotgun (WGS) entry which is preliminary data.</text>
</comment>
<dbReference type="CDD" id="cd02972">
    <property type="entry name" value="DsbA_family"/>
    <property type="match status" value="1"/>
</dbReference>
<dbReference type="Proteomes" id="UP000612808">
    <property type="component" value="Unassembled WGS sequence"/>
</dbReference>